<keyword evidence="1" id="KW-0472">Membrane</keyword>
<protein>
    <submittedName>
        <fullName evidence="2">Uncharacterized protein</fullName>
    </submittedName>
</protein>
<dbReference type="RefSeq" id="WP_224315654.1">
    <property type="nucleotide sequence ID" value="NZ_JAIRBM010000024.1"/>
</dbReference>
<keyword evidence="3" id="KW-1185">Reference proteome</keyword>
<proteinExistence type="predicted"/>
<organism evidence="2 3">
    <name type="scientific">Microvirga puerhi</name>
    <dbReference type="NCBI Taxonomy" id="2876078"/>
    <lineage>
        <taxon>Bacteria</taxon>
        <taxon>Pseudomonadati</taxon>
        <taxon>Pseudomonadota</taxon>
        <taxon>Alphaproteobacteria</taxon>
        <taxon>Hyphomicrobiales</taxon>
        <taxon>Methylobacteriaceae</taxon>
        <taxon>Microvirga</taxon>
    </lineage>
</organism>
<evidence type="ECO:0000256" key="1">
    <source>
        <dbReference type="SAM" id="Phobius"/>
    </source>
</evidence>
<sequence>MNDLGTVLNNLSTAFPLIVQLIFILMGLFGLLVGYGGLKDLYAIASDPYHARGGVGHGEAIGKIVLGAALMVAPVILWQSANTFVLGGQQTANLLSYVPTRADGYCKQVHFSISAFLMIVGASGLFHAAAIMWGMANGTRNVGTGQAITYFVGGTLCFFINDAAKIIGNTIGFGVGFDQLCQIM</sequence>
<feature type="transmembrane region" description="Helical" evidence="1">
    <location>
        <begin position="17"/>
        <end position="38"/>
    </location>
</feature>
<name>A0ABS7VUS6_9HYPH</name>
<keyword evidence="1" id="KW-1133">Transmembrane helix</keyword>
<keyword evidence="1" id="KW-0812">Transmembrane</keyword>
<gene>
    <name evidence="2" type="ORF">K9B37_21830</name>
</gene>
<dbReference type="Proteomes" id="UP000704176">
    <property type="component" value="Unassembled WGS sequence"/>
</dbReference>
<evidence type="ECO:0000313" key="2">
    <source>
        <dbReference type="EMBL" id="MBZ6078901.1"/>
    </source>
</evidence>
<reference evidence="2 3" key="1">
    <citation type="submission" date="2021-09" db="EMBL/GenBank/DDBJ databases">
        <title>The complete genome sequence of a new microorganism.</title>
        <authorList>
            <person name="Zi Z."/>
        </authorList>
    </citation>
    <scope>NUCLEOTIDE SEQUENCE [LARGE SCALE GENOMIC DNA]</scope>
    <source>
        <strain evidence="2 3">WGZ8</strain>
    </source>
</reference>
<evidence type="ECO:0000313" key="3">
    <source>
        <dbReference type="Proteomes" id="UP000704176"/>
    </source>
</evidence>
<accession>A0ABS7VUS6</accession>
<comment type="caution">
    <text evidence="2">The sequence shown here is derived from an EMBL/GenBank/DDBJ whole genome shotgun (WGS) entry which is preliminary data.</text>
</comment>
<feature type="transmembrane region" description="Helical" evidence="1">
    <location>
        <begin position="109"/>
        <end position="133"/>
    </location>
</feature>
<dbReference type="EMBL" id="JAIRBM010000024">
    <property type="protein sequence ID" value="MBZ6078901.1"/>
    <property type="molecule type" value="Genomic_DNA"/>
</dbReference>